<evidence type="ECO:0000256" key="1">
    <source>
        <dbReference type="ARBA" id="ARBA00008645"/>
    </source>
</evidence>
<comment type="similarity">
    <text evidence="1">Belongs to the AB hydrolase superfamily.</text>
</comment>
<dbReference type="Proteomes" id="UP000317078">
    <property type="component" value="Unassembled WGS sequence"/>
</dbReference>
<name>A0A502EWE4_9PROT</name>
<dbReference type="EMBL" id="RCZP01000064">
    <property type="protein sequence ID" value="TPG41877.1"/>
    <property type="molecule type" value="Genomic_DNA"/>
</dbReference>
<reference evidence="3 4" key="1">
    <citation type="journal article" date="2019" name="Environ. Microbiol.">
        <title>Species interactions and distinct microbial communities in high Arctic permafrost affected cryosols are associated with the CH4 and CO2 gas fluxes.</title>
        <authorList>
            <person name="Altshuler I."/>
            <person name="Hamel J."/>
            <person name="Turney S."/>
            <person name="Magnuson E."/>
            <person name="Levesque R."/>
            <person name="Greer C."/>
            <person name="Whyte L.G."/>
        </authorList>
    </citation>
    <scope>NUCLEOTIDE SEQUENCE [LARGE SCALE GENOMIC DNA]</scope>
    <source>
        <strain evidence="3 4">S9.3B</strain>
    </source>
</reference>
<dbReference type="RefSeq" id="WP_140887136.1">
    <property type="nucleotide sequence ID" value="NZ_RCZP01000064.1"/>
</dbReference>
<gene>
    <name evidence="3" type="ORF">EAH89_28550</name>
</gene>
<dbReference type="PRINTS" id="PR00111">
    <property type="entry name" value="ABHYDROLASE"/>
</dbReference>
<evidence type="ECO:0000313" key="3">
    <source>
        <dbReference type="EMBL" id="TPG41877.1"/>
    </source>
</evidence>
<keyword evidence="4" id="KW-1185">Reference proteome</keyword>
<evidence type="ECO:0000259" key="2">
    <source>
        <dbReference type="Pfam" id="PF12697"/>
    </source>
</evidence>
<dbReference type="AlphaFoldDB" id="A0A502EWE4"/>
<dbReference type="PANTHER" id="PTHR43039">
    <property type="entry name" value="ESTERASE-RELATED"/>
    <property type="match status" value="1"/>
</dbReference>
<organism evidence="3 4">
    <name type="scientific">Muricoccus nepalensis</name>
    <dbReference type="NCBI Taxonomy" id="1854500"/>
    <lineage>
        <taxon>Bacteria</taxon>
        <taxon>Pseudomonadati</taxon>
        <taxon>Pseudomonadota</taxon>
        <taxon>Alphaproteobacteria</taxon>
        <taxon>Acetobacterales</taxon>
        <taxon>Roseomonadaceae</taxon>
        <taxon>Muricoccus</taxon>
    </lineage>
</organism>
<sequence length="263" mass="28627">MDVLRRNNVTLSGQGSRTMVFAHGYGCDLTAWRAVAPAFMNDWRVVLLDHVGFGGSDISAFDPERYDSLGAYADDLLEVLEALELNDAVFVGHSMAANVGMLAAIAQPSRFASLVMVCPSPCFVDDADYTGGFSREDVDDLLEVLDANFLGWSRSMAPVIMGNQDRPELGTTLESSFCRTDPDIARAAARVVFLADHRAEVPRCPARSLVLQTSSDALAPVAVGEWMHQHLPHAEYQLMNATGHCPHMSAPEETIAAIRRFVA</sequence>
<keyword evidence="3" id="KW-0378">Hydrolase</keyword>
<dbReference type="Pfam" id="PF12697">
    <property type="entry name" value="Abhydrolase_6"/>
    <property type="match status" value="1"/>
</dbReference>
<dbReference type="Gene3D" id="3.40.50.1820">
    <property type="entry name" value="alpha/beta hydrolase"/>
    <property type="match status" value="1"/>
</dbReference>
<dbReference type="InterPro" id="IPR029058">
    <property type="entry name" value="AB_hydrolase_fold"/>
</dbReference>
<accession>A0A502EWE4</accession>
<comment type="caution">
    <text evidence="3">The sequence shown here is derived from an EMBL/GenBank/DDBJ whole genome shotgun (WGS) entry which is preliminary data.</text>
</comment>
<dbReference type="GO" id="GO:0016787">
    <property type="term" value="F:hydrolase activity"/>
    <property type="evidence" value="ECO:0007669"/>
    <property type="project" value="UniProtKB-KW"/>
</dbReference>
<dbReference type="InterPro" id="IPR000073">
    <property type="entry name" value="AB_hydrolase_1"/>
</dbReference>
<protein>
    <submittedName>
        <fullName evidence="3">Alpha/beta hydrolase</fullName>
    </submittedName>
</protein>
<dbReference type="OrthoDB" id="8680283at2"/>
<feature type="domain" description="AB hydrolase-1" evidence="2">
    <location>
        <begin position="19"/>
        <end position="257"/>
    </location>
</feature>
<evidence type="ECO:0000313" key="4">
    <source>
        <dbReference type="Proteomes" id="UP000317078"/>
    </source>
</evidence>
<proteinExistence type="inferred from homology"/>
<dbReference type="SUPFAM" id="SSF53474">
    <property type="entry name" value="alpha/beta-Hydrolases"/>
    <property type="match status" value="1"/>
</dbReference>